<feature type="domain" description="Endonuclease/exonuclease/phosphatase" evidence="1">
    <location>
        <begin position="5"/>
        <end position="128"/>
    </location>
</feature>
<gene>
    <name evidence="2" type="ORF">Pcinc_030186</name>
</gene>
<dbReference type="AlphaFoldDB" id="A0AAE1EYW1"/>
<reference evidence="2" key="1">
    <citation type="submission" date="2023-10" db="EMBL/GenBank/DDBJ databases">
        <title>Genome assemblies of two species of porcelain crab, Petrolisthes cinctipes and Petrolisthes manimaculis (Anomura: Porcellanidae).</title>
        <authorList>
            <person name="Angst P."/>
        </authorList>
    </citation>
    <scope>NUCLEOTIDE SEQUENCE</scope>
    <source>
        <strain evidence="2">PB745_01</strain>
        <tissue evidence="2">Gill</tissue>
    </source>
</reference>
<evidence type="ECO:0000259" key="1">
    <source>
        <dbReference type="Pfam" id="PF14529"/>
    </source>
</evidence>
<evidence type="ECO:0000313" key="2">
    <source>
        <dbReference type="EMBL" id="KAK3864103.1"/>
    </source>
</evidence>
<dbReference type="GO" id="GO:0007508">
    <property type="term" value="P:larval heart development"/>
    <property type="evidence" value="ECO:0007669"/>
    <property type="project" value="TreeGrafter"/>
</dbReference>
<dbReference type="EMBL" id="JAWQEG010003870">
    <property type="protein sequence ID" value="KAK3864103.1"/>
    <property type="molecule type" value="Genomic_DNA"/>
</dbReference>
<dbReference type="PANTHER" id="PTHR33395">
    <property type="entry name" value="TRANSCRIPTASE, PUTATIVE-RELATED-RELATED"/>
    <property type="match status" value="1"/>
</dbReference>
<organism evidence="2 3">
    <name type="scientific">Petrolisthes cinctipes</name>
    <name type="common">Flat porcelain crab</name>
    <dbReference type="NCBI Taxonomy" id="88211"/>
    <lineage>
        <taxon>Eukaryota</taxon>
        <taxon>Metazoa</taxon>
        <taxon>Ecdysozoa</taxon>
        <taxon>Arthropoda</taxon>
        <taxon>Crustacea</taxon>
        <taxon>Multicrustacea</taxon>
        <taxon>Malacostraca</taxon>
        <taxon>Eumalacostraca</taxon>
        <taxon>Eucarida</taxon>
        <taxon>Decapoda</taxon>
        <taxon>Pleocyemata</taxon>
        <taxon>Anomura</taxon>
        <taxon>Galatheoidea</taxon>
        <taxon>Porcellanidae</taxon>
        <taxon>Petrolisthes</taxon>
    </lineage>
</organism>
<comment type="caution">
    <text evidence="2">The sequence shown here is derived from an EMBL/GenBank/DDBJ whole genome shotgun (WGS) entry which is preliminary data.</text>
</comment>
<protein>
    <recommendedName>
        <fullName evidence="1">Endonuclease/exonuclease/phosphatase domain-containing protein</fullName>
    </recommendedName>
</protein>
<name>A0AAE1EYW1_PETCI</name>
<evidence type="ECO:0000313" key="3">
    <source>
        <dbReference type="Proteomes" id="UP001286313"/>
    </source>
</evidence>
<sequence>MQSTINVYTRSTSLTHKKTGPPACTDFKTTLENIRTVLDKIPPPSPTIFITGDFNFPTINWANDTINGGTSADKSQARLLLTFIEDYCLTQIIHSPTRLNNILDLFLTNEHIIHDHETYHTNLSDHNLTTVTTSIDTKGLTEPARVSRAPVPDFTFSYLNFYNKNVDWDALRAQIAAIDWLSLLTPKSVDAQHDTILSLLLEACITHVPRRSSGSNTTTIPRDRRALMRTRTRLRKKSATNQHDRDLINAKIDRINTALVNSVSNELHLKEAKAVASIKTNPKFFYKYAFTKLKTHTPVSPLTVNDNIITNPQAISNIIKDQYKTVFSTLLPSKVIHDKTSFSNSPIEREEQLLDVNITSHNITNAIKTLKTNSAADDTRTSRTINNQDDAVLLQKDIDTIYKWAAMNNMAFNHTKFEHLTYNTNPSDQPTTSYTAPDGSPITNPSKVQDLGVCFSSDATFSAHIATTAKKAHSQLEA</sequence>
<dbReference type="Pfam" id="PF14529">
    <property type="entry name" value="Exo_endo_phos_2"/>
    <property type="match status" value="1"/>
</dbReference>
<dbReference type="InterPro" id="IPR005135">
    <property type="entry name" value="Endo/exonuclease/phosphatase"/>
</dbReference>
<dbReference type="GO" id="GO:0061343">
    <property type="term" value="P:cell adhesion involved in heart morphogenesis"/>
    <property type="evidence" value="ECO:0007669"/>
    <property type="project" value="TreeGrafter"/>
</dbReference>
<dbReference type="InterPro" id="IPR036691">
    <property type="entry name" value="Endo/exonu/phosph_ase_sf"/>
</dbReference>
<dbReference type="Proteomes" id="UP001286313">
    <property type="component" value="Unassembled WGS sequence"/>
</dbReference>
<dbReference type="GO" id="GO:0031012">
    <property type="term" value="C:extracellular matrix"/>
    <property type="evidence" value="ECO:0007669"/>
    <property type="project" value="TreeGrafter"/>
</dbReference>
<dbReference type="GO" id="GO:0003824">
    <property type="term" value="F:catalytic activity"/>
    <property type="evidence" value="ECO:0007669"/>
    <property type="project" value="InterPro"/>
</dbReference>
<dbReference type="PANTHER" id="PTHR33395:SF22">
    <property type="entry name" value="REVERSE TRANSCRIPTASE DOMAIN-CONTAINING PROTEIN"/>
    <property type="match status" value="1"/>
</dbReference>
<accession>A0AAE1EYW1</accession>
<keyword evidence="3" id="KW-1185">Reference proteome</keyword>
<dbReference type="SUPFAM" id="SSF56219">
    <property type="entry name" value="DNase I-like"/>
    <property type="match status" value="1"/>
</dbReference>
<proteinExistence type="predicted"/>